<keyword evidence="6" id="KW-0498">Mitosis</keyword>
<feature type="compositionally biased region" description="Low complexity" evidence="8">
    <location>
        <begin position="542"/>
        <end position="558"/>
    </location>
</feature>
<evidence type="ECO:0000256" key="3">
    <source>
        <dbReference type="ARBA" id="ARBA00011375"/>
    </source>
</evidence>
<dbReference type="PANTHER" id="PTHR21567:SF9">
    <property type="entry name" value="CLIP-ASSOCIATING PROTEIN"/>
    <property type="match status" value="1"/>
</dbReference>
<dbReference type="AlphaFoldDB" id="A0A4U0TRW3"/>
<gene>
    <name evidence="10" type="ORF">B0A50_06607</name>
</gene>
<feature type="compositionally biased region" description="Basic and acidic residues" evidence="8">
    <location>
        <begin position="560"/>
        <end position="570"/>
    </location>
</feature>
<evidence type="ECO:0000256" key="2">
    <source>
        <dbReference type="ARBA" id="ARBA00009549"/>
    </source>
</evidence>
<name>A0A4U0TRW3_9PEZI</name>
<comment type="function">
    <text evidence="7">Microtubule binding protein that promotes the stabilization of dynamic microtubules. Required for mitotic spindle formation.</text>
</comment>
<dbReference type="GO" id="GO:0008017">
    <property type="term" value="F:microtubule binding"/>
    <property type="evidence" value="ECO:0007669"/>
    <property type="project" value="TreeGrafter"/>
</dbReference>
<sequence length="1262" mass="134032">MDAQAASLLSLLKRPAAPSDAKLHSLNQLKSDIKHHRVPDPAQATIFECLRLAIGQQLSSTLTLSAYATLGHLIKRLKIQDTTGSNHALVQLAPRLFPALQERLGDMKEPVRNATGFALSELFPFVAAEVEGLVRDEALTAGNPRAKEAAMQWVVRMHRDENMPFKSYTSYMVARLEDADGTVREAAKTSLVALFSNAPDRAKTDLKRQLKAHSVRHSIATQILNQIGSEMNAANASTSRPQTRDAPNPDSAQDLGASTRSLPNMDHVAAFADSINSEAAKPPPPEEIPMDPIYVHSQRELEDTFRDFQPYFDGKETEENWMPRDKSVLKIRRLLKGNAPSDYHSAFMLGLKALMDGILKVANSLRTTMSSNGSSLVQELARTLGPAFDPHAEIVLQNSIKMSAATKPIAAQNGRAAADAVFQHCSYHARMMQHLWSAAQEKNAQTRQNVPEWLKILLRRQAGYKGSFESSGGLELAEKCLKKGLDDPKPAVKEGMRGAFWVFHRSWPERAGLILAGLSSQAKSALEKDPGNPHAGLTSILPAAPAASTSRAPGAGSRMAMREMIAEQRKAKAKAARLPDRPSSAMATLSPAKPRAPAEKSSSSSSRAPSQLRTETRFASSTTSVNSPAEDSSKAPPAAAKRSALMSGPVRRPRRPEIPRPQTADPYASRRFLRPETPVAIQSPGNSPPKASGTGASKSSIPTNSAVRNRAKTSGVGASPRAERGGSPGGSPVMRLVHGHPVPIGLNASSSGSRPGSKGSLVATAEEDLTLRSGRGEDFTMVMPLVDGNASASRAAHSPPPSSAEEADGADDGFTMVIPAPQHPRTGSQSSSYHSPLKALFDSARSQLARSASPPGARTRENMAGIDEAIEDRRTASPVKPPQPTAQEATAIEIYEDDPFAPALSDDEGGSGAGRKVLRELQVNEHPRVHSPTFSHSSSPTGSPSANHTAPATNNADAEPAAAAQDRAERVRARRLLASGITRIRSRELDPHGFRRVQTVVRDDTTALLWGEEGGEAAAGQGEELVAVLLEFLAGFASGGDEQEAGRLAEGKAAGLRAQALGLLRFVLASGAEPGSSGAKKLAAWHARILTTLYTCRGTYTNGTTTTTAAPAAAPTDLDKTLALLLQQIDPAAAIDASLASLPTNYTTANTTTSSSPPPVTTTLTLRTLRNLLTRSPQSPQDPQQLAALTCTAAGAMSAADTSVRRAGVELAADLFGFYEARGKESQGEGNGVEAYWRSMAGVGEGRLGLLSYFIARRSVGG</sequence>
<evidence type="ECO:0000259" key="9">
    <source>
        <dbReference type="SMART" id="SM01349"/>
    </source>
</evidence>
<comment type="subunit">
    <text evidence="3">Interacts with microtubules.</text>
</comment>
<dbReference type="GO" id="GO:0060172">
    <property type="term" value="P:astral microtubule depolymerization"/>
    <property type="evidence" value="ECO:0007669"/>
    <property type="project" value="TreeGrafter"/>
</dbReference>
<dbReference type="GO" id="GO:0005881">
    <property type="term" value="C:cytoplasmic microtubule"/>
    <property type="evidence" value="ECO:0007669"/>
    <property type="project" value="TreeGrafter"/>
</dbReference>
<dbReference type="GO" id="GO:0005815">
    <property type="term" value="C:microtubule organizing center"/>
    <property type="evidence" value="ECO:0007669"/>
    <property type="project" value="TreeGrafter"/>
</dbReference>
<dbReference type="GO" id="GO:0051301">
    <property type="term" value="P:cell division"/>
    <property type="evidence" value="ECO:0007669"/>
    <property type="project" value="UniProtKB-KW"/>
</dbReference>
<organism evidence="10 11">
    <name type="scientific">Salinomyces thailandicus</name>
    <dbReference type="NCBI Taxonomy" id="706561"/>
    <lineage>
        <taxon>Eukaryota</taxon>
        <taxon>Fungi</taxon>
        <taxon>Dikarya</taxon>
        <taxon>Ascomycota</taxon>
        <taxon>Pezizomycotina</taxon>
        <taxon>Dothideomycetes</taxon>
        <taxon>Dothideomycetidae</taxon>
        <taxon>Mycosphaerellales</taxon>
        <taxon>Teratosphaeriaceae</taxon>
        <taxon>Salinomyces</taxon>
    </lineage>
</organism>
<dbReference type="InterPro" id="IPR034085">
    <property type="entry name" value="TOG"/>
</dbReference>
<evidence type="ECO:0000256" key="6">
    <source>
        <dbReference type="ARBA" id="ARBA00022776"/>
    </source>
</evidence>
<dbReference type="SUPFAM" id="SSF48371">
    <property type="entry name" value="ARM repeat"/>
    <property type="match status" value="1"/>
</dbReference>
<accession>A0A4U0TRW3</accession>
<dbReference type="InterPro" id="IPR011989">
    <property type="entry name" value="ARM-like"/>
</dbReference>
<evidence type="ECO:0000256" key="7">
    <source>
        <dbReference type="ARBA" id="ARBA00024889"/>
    </source>
</evidence>
<comment type="similarity">
    <text evidence="2">Belongs to the CLASP family.</text>
</comment>
<dbReference type="PANTHER" id="PTHR21567">
    <property type="entry name" value="CLASP"/>
    <property type="match status" value="1"/>
</dbReference>
<dbReference type="InterPro" id="IPR016024">
    <property type="entry name" value="ARM-type_fold"/>
</dbReference>
<feature type="region of interest" description="Disordered" evidence="8">
    <location>
        <begin position="525"/>
        <end position="834"/>
    </location>
</feature>
<dbReference type="Pfam" id="PF12348">
    <property type="entry name" value="CLASP_N"/>
    <property type="match status" value="2"/>
</dbReference>
<dbReference type="GO" id="GO:1990023">
    <property type="term" value="C:mitotic spindle midzone"/>
    <property type="evidence" value="ECO:0007669"/>
    <property type="project" value="TreeGrafter"/>
</dbReference>
<evidence type="ECO:0000256" key="4">
    <source>
        <dbReference type="ARBA" id="ARBA00022618"/>
    </source>
</evidence>
<feature type="domain" description="TOG" evidence="9">
    <location>
        <begin position="297"/>
        <end position="535"/>
    </location>
</feature>
<feature type="compositionally biased region" description="Low complexity" evidence="8">
    <location>
        <begin position="627"/>
        <end position="644"/>
    </location>
</feature>
<dbReference type="OrthoDB" id="46159at2759"/>
<evidence type="ECO:0000256" key="8">
    <source>
        <dbReference type="SAM" id="MobiDB-lite"/>
    </source>
</evidence>
<evidence type="ECO:0000256" key="1">
    <source>
        <dbReference type="ARBA" id="ARBA00004186"/>
    </source>
</evidence>
<feature type="compositionally biased region" description="Polar residues" evidence="8">
    <location>
        <begin position="611"/>
        <end position="626"/>
    </location>
</feature>
<dbReference type="GO" id="GO:0005876">
    <property type="term" value="C:spindle microtubule"/>
    <property type="evidence" value="ECO:0007669"/>
    <property type="project" value="TreeGrafter"/>
</dbReference>
<keyword evidence="5" id="KW-0493">Microtubule</keyword>
<keyword evidence="6" id="KW-0131">Cell cycle</keyword>
<evidence type="ECO:0000313" key="10">
    <source>
        <dbReference type="EMBL" id="TKA24878.1"/>
    </source>
</evidence>
<proteinExistence type="inferred from homology"/>
<keyword evidence="11" id="KW-1185">Reference proteome</keyword>
<feature type="compositionally biased region" description="Polar residues" evidence="8">
    <location>
        <begin position="694"/>
        <end position="707"/>
    </location>
</feature>
<dbReference type="EMBL" id="NAJL01000040">
    <property type="protein sequence ID" value="TKA24878.1"/>
    <property type="molecule type" value="Genomic_DNA"/>
</dbReference>
<dbReference type="Gene3D" id="1.25.10.10">
    <property type="entry name" value="Leucine-rich Repeat Variant"/>
    <property type="match status" value="2"/>
</dbReference>
<protein>
    <recommendedName>
        <fullName evidence="9">TOG domain-containing protein</fullName>
    </recommendedName>
</protein>
<dbReference type="Proteomes" id="UP000308549">
    <property type="component" value="Unassembled WGS sequence"/>
</dbReference>
<comment type="caution">
    <text evidence="10">The sequence shown here is derived from an EMBL/GenBank/DDBJ whole genome shotgun (WGS) entry which is preliminary data.</text>
</comment>
<feature type="compositionally biased region" description="Low complexity" evidence="8">
    <location>
        <begin position="749"/>
        <end position="760"/>
    </location>
</feature>
<evidence type="ECO:0000313" key="11">
    <source>
        <dbReference type="Proteomes" id="UP000308549"/>
    </source>
</evidence>
<dbReference type="GO" id="GO:0090307">
    <property type="term" value="P:mitotic spindle assembly"/>
    <property type="evidence" value="ECO:0007669"/>
    <property type="project" value="TreeGrafter"/>
</dbReference>
<feature type="compositionally biased region" description="Polar residues" evidence="8">
    <location>
        <begin position="825"/>
        <end position="834"/>
    </location>
</feature>
<dbReference type="InterPro" id="IPR024395">
    <property type="entry name" value="CLASP_N_dom"/>
</dbReference>
<dbReference type="SMART" id="SM01349">
    <property type="entry name" value="TOG"/>
    <property type="match status" value="2"/>
</dbReference>
<keyword evidence="4" id="KW-0132">Cell division</keyword>
<reference evidence="10 11" key="1">
    <citation type="submission" date="2017-03" db="EMBL/GenBank/DDBJ databases">
        <title>Genomes of endolithic fungi from Antarctica.</title>
        <authorList>
            <person name="Coleine C."/>
            <person name="Masonjones S."/>
            <person name="Stajich J.E."/>
        </authorList>
    </citation>
    <scope>NUCLEOTIDE SEQUENCE [LARGE SCALE GENOMIC DNA]</scope>
    <source>
        <strain evidence="10 11">CCFEE 6315</strain>
    </source>
</reference>
<feature type="compositionally biased region" description="Low complexity" evidence="8">
    <location>
        <begin position="590"/>
        <end position="610"/>
    </location>
</feature>
<feature type="domain" description="TOG" evidence="9">
    <location>
        <begin position="1"/>
        <end position="223"/>
    </location>
</feature>
<comment type="subcellular location">
    <subcellularLocation>
        <location evidence="1">Cytoplasm</location>
        <location evidence="1">Cytoskeleton</location>
        <location evidence="1">Spindle</location>
    </subcellularLocation>
</comment>
<evidence type="ECO:0000256" key="5">
    <source>
        <dbReference type="ARBA" id="ARBA00022701"/>
    </source>
</evidence>
<feature type="compositionally biased region" description="Low complexity" evidence="8">
    <location>
        <begin position="930"/>
        <end position="965"/>
    </location>
</feature>
<feature type="region of interest" description="Disordered" evidence="8">
    <location>
        <begin position="924"/>
        <end position="969"/>
    </location>
</feature>
<feature type="region of interest" description="Disordered" evidence="8">
    <location>
        <begin position="233"/>
        <end position="260"/>
    </location>
</feature>